<dbReference type="Pfam" id="PF03379">
    <property type="entry name" value="CcmB"/>
    <property type="match status" value="1"/>
</dbReference>
<evidence type="ECO:0000256" key="7">
    <source>
        <dbReference type="ARBA" id="ARBA00022519"/>
    </source>
</evidence>
<organism evidence="13 14">
    <name type="scientific">Svornostia abyssi</name>
    <dbReference type="NCBI Taxonomy" id="2898438"/>
    <lineage>
        <taxon>Bacteria</taxon>
        <taxon>Bacillati</taxon>
        <taxon>Actinomycetota</taxon>
        <taxon>Thermoleophilia</taxon>
        <taxon>Solirubrobacterales</taxon>
        <taxon>Baekduiaceae</taxon>
        <taxon>Svornostia</taxon>
    </lineage>
</organism>
<keyword evidence="7" id="KW-0997">Cell inner membrane</keyword>
<comment type="subcellular location">
    <subcellularLocation>
        <location evidence="2">Cell inner membrane</location>
        <topology evidence="2">Multi-pass membrane protein</topology>
    </subcellularLocation>
</comment>
<keyword evidence="5" id="KW-0813">Transport</keyword>
<keyword evidence="11 12" id="KW-0472">Membrane</keyword>
<comment type="similarity">
    <text evidence="3">Belongs to the CcmB/CycW/HelB family.</text>
</comment>
<proteinExistence type="inferred from homology"/>
<keyword evidence="6" id="KW-1003">Cell membrane</keyword>
<feature type="transmembrane region" description="Helical" evidence="12">
    <location>
        <begin position="162"/>
        <end position="179"/>
    </location>
</feature>
<dbReference type="InterPro" id="IPR026031">
    <property type="entry name" value="Cyt_c_CcmB_bac"/>
</dbReference>
<feature type="transmembrane region" description="Helical" evidence="12">
    <location>
        <begin position="21"/>
        <end position="41"/>
    </location>
</feature>
<dbReference type="PRINTS" id="PR01414">
    <property type="entry name" value="CCMBBIOGNSIS"/>
</dbReference>
<sequence>MTRIVGVLLRKELVLELRMRESIPAMALFSVTVFVVFHFGLDADQVEGQLAAGVLWVTMLLAALLGINRLFVTDAEQGGFDAFLLAPVDRTALYVAKAIALLVYLLVVQLVAIPAFGFLLLGPGLEQALPGLLLVVVLADIGICVIGTLVAAIAIRTRTRDLIVPLLALPLLIPVVLAASELTAPLLAEGGAQALPGRWLTLVSIYDLLFALIAYAIFDFLLED</sequence>
<feature type="transmembrane region" description="Helical" evidence="12">
    <location>
        <begin position="132"/>
        <end position="155"/>
    </location>
</feature>
<accession>A0ABY5PIQ6</accession>
<keyword evidence="14" id="KW-1185">Reference proteome</keyword>
<evidence type="ECO:0000256" key="10">
    <source>
        <dbReference type="ARBA" id="ARBA00022989"/>
    </source>
</evidence>
<evidence type="ECO:0000256" key="11">
    <source>
        <dbReference type="ARBA" id="ARBA00023136"/>
    </source>
</evidence>
<evidence type="ECO:0000256" key="12">
    <source>
        <dbReference type="SAM" id="Phobius"/>
    </source>
</evidence>
<keyword evidence="10 12" id="KW-1133">Transmembrane helix</keyword>
<name>A0ABY5PIQ6_9ACTN</name>
<evidence type="ECO:0000313" key="13">
    <source>
        <dbReference type="EMBL" id="UUY04536.1"/>
    </source>
</evidence>
<keyword evidence="8 12" id="KW-0812">Transmembrane</keyword>
<evidence type="ECO:0000256" key="9">
    <source>
        <dbReference type="ARBA" id="ARBA00022748"/>
    </source>
</evidence>
<evidence type="ECO:0000313" key="14">
    <source>
        <dbReference type="Proteomes" id="UP001058860"/>
    </source>
</evidence>
<feature type="transmembrane region" description="Helical" evidence="12">
    <location>
        <begin position="93"/>
        <end position="120"/>
    </location>
</feature>
<comment type="function">
    <text evidence="1">Required for the export of heme to the periplasm for the biogenesis of c-type cytochromes.</text>
</comment>
<gene>
    <name evidence="13" type="ORF">LRS13_03085</name>
</gene>
<feature type="transmembrane region" description="Helical" evidence="12">
    <location>
        <begin position="53"/>
        <end position="72"/>
    </location>
</feature>
<feature type="transmembrane region" description="Helical" evidence="12">
    <location>
        <begin position="199"/>
        <end position="222"/>
    </location>
</feature>
<dbReference type="PIRSF" id="PIRSF002764">
    <property type="entry name" value="CcmB"/>
    <property type="match status" value="1"/>
</dbReference>
<evidence type="ECO:0000256" key="8">
    <source>
        <dbReference type="ARBA" id="ARBA00022692"/>
    </source>
</evidence>
<reference evidence="14" key="1">
    <citation type="submission" date="2021-11" db="EMBL/GenBank/DDBJ databases">
        <title>Cultivation dependent microbiological survey of springs from the worlds oldest radium mine currently devoted to the extraction of radon-saturated water.</title>
        <authorList>
            <person name="Kapinusova G."/>
            <person name="Smrhova T."/>
            <person name="Strejcek M."/>
            <person name="Suman J."/>
            <person name="Jani K."/>
            <person name="Pajer P."/>
            <person name="Uhlik O."/>
        </authorList>
    </citation>
    <scope>NUCLEOTIDE SEQUENCE [LARGE SCALE GENOMIC DNA]</scope>
    <source>
        <strain evidence="14">J379</strain>
    </source>
</reference>
<evidence type="ECO:0000256" key="5">
    <source>
        <dbReference type="ARBA" id="ARBA00022448"/>
    </source>
</evidence>
<evidence type="ECO:0000256" key="4">
    <source>
        <dbReference type="ARBA" id="ARBA00016452"/>
    </source>
</evidence>
<dbReference type="RefSeq" id="WP_353865016.1">
    <property type="nucleotide sequence ID" value="NZ_CP088295.1"/>
</dbReference>
<evidence type="ECO:0000256" key="2">
    <source>
        <dbReference type="ARBA" id="ARBA00004429"/>
    </source>
</evidence>
<keyword evidence="9" id="KW-0201">Cytochrome c-type biogenesis</keyword>
<protein>
    <recommendedName>
        <fullName evidence="4">Heme exporter protein B</fullName>
    </recommendedName>
</protein>
<evidence type="ECO:0000256" key="1">
    <source>
        <dbReference type="ARBA" id="ARBA00002442"/>
    </source>
</evidence>
<dbReference type="PANTHER" id="PTHR30070">
    <property type="entry name" value="HEME EXPORTER PROTEIN B"/>
    <property type="match status" value="1"/>
</dbReference>
<dbReference type="PANTHER" id="PTHR30070:SF1">
    <property type="entry name" value="CYTOCHROME C BIOGENESIS B-RELATED"/>
    <property type="match status" value="1"/>
</dbReference>
<evidence type="ECO:0000256" key="3">
    <source>
        <dbReference type="ARBA" id="ARBA00010544"/>
    </source>
</evidence>
<evidence type="ECO:0000256" key="6">
    <source>
        <dbReference type="ARBA" id="ARBA00022475"/>
    </source>
</evidence>
<dbReference type="InterPro" id="IPR003544">
    <property type="entry name" value="Cyt_c_biogenesis_CcmB"/>
</dbReference>
<dbReference type="Proteomes" id="UP001058860">
    <property type="component" value="Chromosome"/>
</dbReference>
<dbReference type="EMBL" id="CP088295">
    <property type="protein sequence ID" value="UUY04536.1"/>
    <property type="molecule type" value="Genomic_DNA"/>
</dbReference>